<organism evidence="4 5">
    <name type="scientific">Erythrobacter westpacificensis</name>
    <dbReference type="NCBI Taxonomy" id="1055231"/>
    <lineage>
        <taxon>Bacteria</taxon>
        <taxon>Pseudomonadati</taxon>
        <taxon>Pseudomonadota</taxon>
        <taxon>Alphaproteobacteria</taxon>
        <taxon>Sphingomonadales</taxon>
        <taxon>Erythrobacteraceae</taxon>
        <taxon>Erythrobacter/Porphyrobacter group</taxon>
        <taxon>Erythrobacter</taxon>
    </lineage>
</organism>
<keyword evidence="1" id="KW-0808">Transferase</keyword>
<sequence>MIVREGTSQDATRALVIWRLAVDATHGFLSPADRRSIDAKVSGFLPAAPLWIAECEGEGAGFMVLDGDKIEALFVDPARHGRGVGTALVDHARSIAPCVKVDANEQADNAVPFYVARGFERIGRSDNDEQGRPYPIVHFRYPGID</sequence>
<gene>
    <name evidence="4" type="ORF">GCM10023208_20430</name>
</gene>
<dbReference type="Pfam" id="PF13508">
    <property type="entry name" value="Acetyltransf_7"/>
    <property type="match status" value="1"/>
</dbReference>
<evidence type="ECO:0000313" key="5">
    <source>
        <dbReference type="Proteomes" id="UP001500518"/>
    </source>
</evidence>
<dbReference type="Gene3D" id="3.40.630.30">
    <property type="match status" value="1"/>
</dbReference>
<reference evidence="5" key="1">
    <citation type="journal article" date="2019" name="Int. J. Syst. Evol. Microbiol.">
        <title>The Global Catalogue of Microorganisms (GCM) 10K type strain sequencing project: providing services to taxonomists for standard genome sequencing and annotation.</title>
        <authorList>
            <consortium name="The Broad Institute Genomics Platform"/>
            <consortium name="The Broad Institute Genome Sequencing Center for Infectious Disease"/>
            <person name="Wu L."/>
            <person name="Ma J."/>
        </authorList>
    </citation>
    <scope>NUCLEOTIDE SEQUENCE [LARGE SCALE GENOMIC DNA]</scope>
    <source>
        <strain evidence="5">JCM 18014</strain>
    </source>
</reference>
<dbReference type="Proteomes" id="UP001500518">
    <property type="component" value="Unassembled WGS sequence"/>
</dbReference>
<keyword evidence="5" id="KW-1185">Reference proteome</keyword>
<protein>
    <submittedName>
        <fullName evidence="4">Acetyltransferase</fullName>
    </submittedName>
</protein>
<dbReference type="RefSeq" id="WP_346032977.1">
    <property type="nucleotide sequence ID" value="NZ_BAABHV010000010.1"/>
</dbReference>
<dbReference type="EMBL" id="BAABHV010000010">
    <property type="protein sequence ID" value="GAA5056017.1"/>
    <property type="molecule type" value="Genomic_DNA"/>
</dbReference>
<proteinExistence type="predicted"/>
<dbReference type="NCBIfam" id="NF007807">
    <property type="entry name" value="PRK10514.1"/>
    <property type="match status" value="1"/>
</dbReference>
<evidence type="ECO:0000256" key="1">
    <source>
        <dbReference type="ARBA" id="ARBA00022679"/>
    </source>
</evidence>
<dbReference type="SUPFAM" id="SSF55729">
    <property type="entry name" value="Acyl-CoA N-acyltransferases (Nat)"/>
    <property type="match status" value="1"/>
</dbReference>
<comment type="caution">
    <text evidence="4">The sequence shown here is derived from an EMBL/GenBank/DDBJ whole genome shotgun (WGS) entry which is preliminary data.</text>
</comment>
<dbReference type="InterPro" id="IPR000182">
    <property type="entry name" value="GNAT_dom"/>
</dbReference>
<name>A0ABP9KGA7_9SPHN</name>
<accession>A0ABP9KGA7</accession>
<evidence type="ECO:0000259" key="3">
    <source>
        <dbReference type="PROSITE" id="PS51186"/>
    </source>
</evidence>
<feature type="domain" description="N-acetyltransferase" evidence="3">
    <location>
        <begin position="1"/>
        <end position="141"/>
    </location>
</feature>
<dbReference type="PANTHER" id="PTHR43800:SF1">
    <property type="entry name" value="PEPTIDYL-LYSINE N-ACETYLTRANSFERASE YJAB"/>
    <property type="match status" value="1"/>
</dbReference>
<dbReference type="PROSITE" id="PS51186">
    <property type="entry name" value="GNAT"/>
    <property type="match status" value="1"/>
</dbReference>
<dbReference type="InterPro" id="IPR016181">
    <property type="entry name" value="Acyl_CoA_acyltransferase"/>
</dbReference>
<dbReference type="PANTHER" id="PTHR43800">
    <property type="entry name" value="PEPTIDYL-LYSINE N-ACETYLTRANSFERASE YJAB"/>
    <property type="match status" value="1"/>
</dbReference>
<evidence type="ECO:0000256" key="2">
    <source>
        <dbReference type="ARBA" id="ARBA00023315"/>
    </source>
</evidence>
<keyword evidence="2" id="KW-0012">Acyltransferase</keyword>
<dbReference type="CDD" id="cd04301">
    <property type="entry name" value="NAT_SF"/>
    <property type="match status" value="1"/>
</dbReference>
<evidence type="ECO:0000313" key="4">
    <source>
        <dbReference type="EMBL" id="GAA5056017.1"/>
    </source>
</evidence>